<dbReference type="EMBL" id="MDYO01000080">
    <property type="protein sequence ID" value="OQD87351.1"/>
    <property type="molecule type" value="Genomic_DNA"/>
</dbReference>
<dbReference type="PANTHER" id="PTHR24305:SF168">
    <property type="entry name" value="P450, PUTATIVE (EUROFUNG)-RELATED"/>
    <property type="match status" value="1"/>
</dbReference>
<dbReference type="SUPFAM" id="SSF48264">
    <property type="entry name" value="Cytochrome P450"/>
    <property type="match status" value="1"/>
</dbReference>
<evidence type="ECO:0000313" key="1">
    <source>
        <dbReference type="EMBL" id="OQD87351.1"/>
    </source>
</evidence>
<gene>
    <name evidence="1" type="ORF">PENSOL_c080G00348</name>
</gene>
<keyword evidence="2" id="KW-1185">Reference proteome</keyword>
<dbReference type="Pfam" id="PF00067">
    <property type="entry name" value="p450"/>
    <property type="match status" value="1"/>
</dbReference>
<name>A0A1V6QDR8_9EURO</name>
<dbReference type="InterPro" id="IPR001128">
    <property type="entry name" value="Cyt_P450"/>
</dbReference>
<comment type="caution">
    <text evidence="1">The sequence shown here is derived from an EMBL/GenBank/DDBJ whole genome shotgun (WGS) entry which is preliminary data.</text>
</comment>
<dbReference type="PANTHER" id="PTHR24305">
    <property type="entry name" value="CYTOCHROME P450"/>
    <property type="match status" value="1"/>
</dbReference>
<dbReference type="Gene3D" id="1.10.630.10">
    <property type="entry name" value="Cytochrome P450"/>
    <property type="match status" value="1"/>
</dbReference>
<dbReference type="GO" id="GO:0004497">
    <property type="term" value="F:monooxygenase activity"/>
    <property type="evidence" value="ECO:0007669"/>
    <property type="project" value="InterPro"/>
</dbReference>
<evidence type="ECO:0000313" key="2">
    <source>
        <dbReference type="Proteomes" id="UP000191612"/>
    </source>
</evidence>
<dbReference type="InterPro" id="IPR050121">
    <property type="entry name" value="Cytochrome_P450_monoxygenase"/>
</dbReference>
<dbReference type="GO" id="GO:0043386">
    <property type="term" value="P:mycotoxin biosynthetic process"/>
    <property type="evidence" value="ECO:0007669"/>
    <property type="project" value="UniProtKB-ARBA"/>
</dbReference>
<dbReference type="InterPro" id="IPR036396">
    <property type="entry name" value="Cyt_P450_sf"/>
</dbReference>
<dbReference type="GO" id="GO:0020037">
    <property type="term" value="F:heme binding"/>
    <property type="evidence" value="ECO:0007669"/>
    <property type="project" value="InterPro"/>
</dbReference>
<dbReference type="AlphaFoldDB" id="A0A1V6QDR8"/>
<dbReference type="GO" id="GO:0016705">
    <property type="term" value="F:oxidoreductase activity, acting on paired donors, with incorporation or reduction of molecular oxygen"/>
    <property type="evidence" value="ECO:0007669"/>
    <property type="project" value="InterPro"/>
</dbReference>
<proteinExistence type="predicted"/>
<accession>A0A1V6QDR8</accession>
<dbReference type="GO" id="GO:0005506">
    <property type="term" value="F:iron ion binding"/>
    <property type="evidence" value="ECO:0007669"/>
    <property type="project" value="InterPro"/>
</dbReference>
<reference evidence="2" key="1">
    <citation type="journal article" date="2017" name="Nat. Microbiol.">
        <title>Global analysis of biosynthetic gene clusters reveals vast potential of secondary metabolite production in Penicillium species.</title>
        <authorList>
            <person name="Nielsen J.C."/>
            <person name="Grijseels S."/>
            <person name="Prigent S."/>
            <person name="Ji B."/>
            <person name="Dainat J."/>
            <person name="Nielsen K.F."/>
            <person name="Frisvad J.C."/>
            <person name="Workman M."/>
            <person name="Nielsen J."/>
        </authorList>
    </citation>
    <scope>NUCLEOTIDE SEQUENCE [LARGE SCALE GENOMIC DNA]</scope>
    <source>
        <strain evidence="2">IBT 29525</strain>
    </source>
</reference>
<dbReference type="STRING" id="60172.A0A1V6QDR8"/>
<sequence length="177" mass="19572">MRTESIAGSDTTAGAIRGTLLHIMTNPCTKNLPYLQAVIREGMRVWPPVANIFSRDVPAGGDTLVVDDESVFLPGGTCIGYSAYAMHQNEEIYGTDAEAFQPERWFESDQAKLADMILTNDLMFGYGKLQSLGKPVAQIEIGKTIFELLRNFDLALIRPTRPWDVRNLVGLFAISSM</sequence>
<protein>
    <submittedName>
        <fullName evidence="1">Uncharacterized protein</fullName>
    </submittedName>
</protein>
<dbReference type="Proteomes" id="UP000191612">
    <property type="component" value="Unassembled WGS sequence"/>
</dbReference>
<organism evidence="1 2">
    <name type="scientific">Penicillium solitum</name>
    <dbReference type="NCBI Taxonomy" id="60172"/>
    <lineage>
        <taxon>Eukaryota</taxon>
        <taxon>Fungi</taxon>
        <taxon>Dikarya</taxon>
        <taxon>Ascomycota</taxon>
        <taxon>Pezizomycotina</taxon>
        <taxon>Eurotiomycetes</taxon>
        <taxon>Eurotiomycetidae</taxon>
        <taxon>Eurotiales</taxon>
        <taxon>Aspergillaceae</taxon>
        <taxon>Penicillium</taxon>
    </lineage>
</organism>